<dbReference type="RefSeq" id="XP_005716541.1">
    <property type="nucleotide sequence ID" value="XM_005716484.1"/>
</dbReference>
<proteinExistence type="predicted"/>
<gene>
    <name evidence="1" type="ORF">CHC_T00005168001</name>
</gene>
<dbReference type="EMBL" id="HG001799">
    <property type="protein sequence ID" value="CDF36722.1"/>
    <property type="molecule type" value="Genomic_DNA"/>
</dbReference>
<keyword evidence="2" id="KW-1185">Reference proteome</keyword>
<dbReference type="AlphaFoldDB" id="R7QDY0"/>
<dbReference type="PANTHER" id="PTHR36018:SF1">
    <property type="entry name" value="OS09G0481800 PROTEIN"/>
    <property type="match status" value="1"/>
</dbReference>
<dbReference type="KEGG" id="ccp:CHC_T00005168001"/>
<evidence type="ECO:0000313" key="2">
    <source>
        <dbReference type="Proteomes" id="UP000012073"/>
    </source>
</evidence>
<evidence type="ECO:0000313" key="1">
    <source>
        <dbReference type="EMBL" id="CDF36722.1"/>
    </source>
</evidence>
<sequence>MRQHSPPYPHPLIPSSSPSTPFAMPAFIQTPFLPLQRFSLRRCVRPPVPVHRRSHRRPVVSSPFSVPIASADDTLVLTEENVVQALNEVRVKLGSVFGNSAENRGVGITGDVSLSELDGPIVVLSLKGRFWHKRADVVSRFLPYSHPKPSPITFPY</sequence>
<dbReference type="Proteomes" id="UP000012073">
    <property type="component" value="Unassembled WGS sequence"/>
</dbReference>
<dbReference type="OrthoDB" id="5062at2759"/>
<organism evidence="1 2">
    <name type="scientific">Chondrus crispus</name>
    <name type="common">Carrageen Irish moss</name>
    <name type="synonym">Polymorpha crispa</name>
    <dbReference type="NCBI Taxonomy" id="2769"/>
    <lineage>
        <taxon>Eukaryota</taxon>
        <taxon>Rhodophyta</taxon>
        <taxon>Florideophyceae</taxon>
        <taxon>Rhodymeniophycidae</taxon>
        <taxon>Gigartinales</taxon>
        <taxon>Gigartinaceae</taxon>
        <taxon>Chondrus</taxon>
    </lineage>
</organism>
<dbReference type="Gramene" id="CDF36722">
    <property type="protein sequence ID" value="CDF36722"/>
    <property type="gene ID" value="CHC_T00005168001"/>
</dbReference>
<reference evidence="2" key="1">
    <citation type="journal article" date="2013" name="Proc. Natl. Acad. Sci. U.S.A.">
        <title>Genome structure and metabolic features in the red seaweed Chondrus crispus shed light on evolution of the Archaeplastida.</title>
        <authorList>
            <person name="Collen J."/>
            <person name="Porcel B."/>
            <person name="Carre W."/>
            <person name="Ball S.G."/>
            <person name="Chaparro C."/>
            <person name="Tonon T."/>
            <person name="Barbeyron T."/>
            <person name="Michel G."/>
            <person name="Noel B."/>
            <person name="Valentin K."/>
            <person name="Elias M."/>
            <person name="Artiguenave F."/>
            <person name="Arun A."/>
            <person name="Aury J.M."/>
            <person name="Barbosa-Neto J.F."/>
            <person name="Bothwell J.H."/>
            <person name="Bouget F.Y."/>
            <person name="Brillet L."/>
            <person name="Cabello-Hurtado F."/>
            <person name="Capella-Gutierrez S."/>
            <person name="Charrier B."/>
            <person name="Cladiere L."/>
            <person name="Cock J.M."/>
            <person name="Coelho S.M."/>
            <person name="Colleoni C."/>
            <person name="Czjzek M."/>
            <person name="Da Silva C."/>
            <person name="Delage L."/>
            <person name="Denoeud F."/>
            <person name="Deschamps P."/>
            <person name="Dittami S.M."/>
            <person name="Gabaldon T."/>
            <person name="Gachon C.M."/>
            <person name="Groisillier A."/>
            <person name="Herve C."/>
            <person name="Jabbari K."/>
            <person name="Katinka M."/>
            <person name="Kloareg B."/>
            <person name="Kowalczyk N."/>
            <person name="Labadie K."/>
            <person name="Leblanc C."/>
            <person name="Lopez P.J."/>
            <person name="McLachlan D.H."/>
            <person name="Meslet-Cladiere L."/>
            <person name="Moustafa A."/>
            <person name="Nehr Z."/>
            <person name="Nyvall Collen P."/>
            <person name="Panaud O."/>
            <person name="Partensky F."/>
            <person name="Poulain J."/>
            <person name="Rensing S.A."/>
            <person name="Rousvoal S."/>
            <person name="Samson G."/>
            <person name="Symeonidi A."/>
            <person name="Weissenbach J."/>
            <person name="Zambounis A."/>
            <person name="Wincker P."/>
            <person name="Boyen C."/>
        </authorList>
    </citation>
    <scope>NUCLEOTIDE SEQUENCE [LARGE SCALE GENOMIC DNA]</scope>
    <source>
        <strain evidence="2">cv. Stackhouse</strain>
    </source>
</reference>
<name>R7QDY0_CHOCR</name>
<dbReference type="Gene3D" id="3.30.300.130">
    <property type="entry name" value="Fe-S cluster assembly (FSCA)"/>
    <property type="match status" value="1"/>
</dbReference>
<protein>
    <submittedName>
        <fullName evidence="1">Uncharacterized protein</fullName>
    </submittedName>
</protein>
<dbReference type="InterPro" id="IPR034904">
    <property type="entry name" value="FSCA_dom_sf"/>
</dbReference>
<dbReference type="PANTHER" id="PTHR36018">
    <property type="entry name" value="OS09G0481800 PROTEIN"/>
    <property type="match status" value="1"/>
</dbReference>
<accession>R7QDY0</accession>
<dbReference type="GeneID" id="17324266"/>